<name>A0A2H3B197_9AGAR</name>
<dbReference type="Proteomes" id="UP000218334">
    <property type="component" value="Unassembled WGS sequence"/>
</dbReference>
<evidence type="ECO:0000313" key="1">
    <source>
        <dbReference type="EMBL" id="PBK62684.1"/>
    </source>
</evidence>
<sequence length="205" mass="23157">WRLVFKSSNEMVSEMVLILHGAVCHLDLPPVKAKVSHSLKRAMYLRQGICITRYGSLTFGHAIEAVSSIYALFSHDIGERNMANIECVGMHQGFQSLSSLNRYLTRQDQADNLAEVLIPPAMDPHRHLEEAAGEKYVYTDDNKIFCYERKIMDSGEREFVDISPSKIQIGDIVEVHMMFMAVPVKDGKKKVVSTLRSITLLDSNL</sequence>
<feature type="non-terminal residue" evidence="1">
    <location>
        <position position="205"/>
    </location>
</feature>
<gene>
    <name evidence="1" type="ORF">ARMSODRAFT_839792</name>
</gene>
<organism evidence="1 2">
    <name type="scientific">Armillaria solidipes</name>
    <dbReference type="NCBI Taxonomy" id="1076256"/>
    <lineage>
        <taxon>Eukaryota</taxon>
        <taxon>Fungi</taxon>
        <taxon>Dikarya</taxon>
        <taxon>Basidiomycota</taxon>
        <taxon>Agaricomycotina</taxon>
        <taxon>Agaricomycetes</taxon>
        <taxon>Agaricomycetidae</taxon>
        <taxon>Agaricales</taxon>
        <taxon>Marasmiineae</taxon>
        <taxon>Physalacriaceae</taxon>
        <taxon>Armillaria</taxon>
    </lineage>
</organism>
<dbReference type="STRING" id="1076256.A0A2H3B197"/>
<dbReference type="AlphaFoldDB" id="A0A2H3B197"/>
<protein>
    <submittedName>
        <fullName evidence="1">Uncharacterized protein</fullName>
    </submittedName>
</protein>
<accession>A0A2H3B197</accession>
<reference evidence="2" key="1">
    <citation type="journal article" date="2017" name="Nat. Ecol. Evol.">
        <title>Genome expansion and lineage-specific genetic innovations in the forest pathogenic fungi Armillaria.</title>
        <authorList>
            <person name="Sipos G."/>
            <person name="Prasanna A.N."/>
            <person name="Walter M.C."/>
            <person name="O'Connor E."/>
            <person name="Balint B."/>
            <person name="Krizsan K."/>
            <person name="Kiss B."/>
            <person name="Hess J."/>
            <person name="Varga T."/>
            <person name="Slot J."/>
            <person name="Riley R."/>
            <person name="Boka B."/>
            <person name="Rigling D."/>
            <person name="Barry K."/>
            <person name="Lee J."/>
            <person name="Mihaltcheva S."/>
            <person name="LaButti K."/>
            <person name="Lipzen A."/>
            <person name="Waldron R."/>
            <person name="Moloney N.M."/>
            <person name="Sperisen C."/>
            <person name="Kredics L."/>
            <person name="Vagvoelgyi C."/>
            <person name="Patrignani A."/>
            <person name="Fitzpatrick D."/>
            <person name="Nagy I."/>
            <person name="Doyle S."/>
            <person name="Anderson J.B."/>
            <person name="Grigoriev I.V."/>
            <person name="Gueldener U."/>
            <person name="Muensterkoetter M."/>
            <person name="Nagy L.G."/>
        </authorList>
    </citation>
    <scope>NUCLEOTIDE SEQUENCE [LARGE SCALE GENOMIC DNA]</scope>
    <source>
        <strain evidence="2">28-4</strain>
    </source>
</reference>
<dbReference type="EMBL" id="KZ293464">
    <property type="protein sequence ID" value="PBK62684.1"/>
    <property type="molecule type" value="Genomic_DNA"/>
</dbReference>
<feature type="non-terminal residue" evidence="1">
    <location>
        <position position="1"/>
    </location>
</feature>
<keyword evidence="2" id="KW-1185">Reference proteome</keyword>
<evidence type="ECO:0000313" key="2">
    <source>
        <dbReference type="Proteomes" id="UP000218334"/>
    </source>
</evidence>
<proteinExistence type="predicted"/>